<dbReference type="EMBL" id="CP001325">
    <property type="protein sequence ID" value="ACO62504.1"/>
    <property type="molecule type" value="Genomic_DNA"/>
</dbReference>
<feature type="compositionally biased region" description="Basic and acidic residues" evidence="5">
    <location>
        <begin position="46"/>
        <end position="56"/>
    </location>
</feature>
<feature type="region of interest" description="Disordered" evidence="5">
    <location>
        <begin position="28"/>
        <end position="65"/>
    </location>
</feature>
<sequence length="379" mass="41279">MVNHPVSILRREPRARILRHAHSHHRSLSAVSSALANITPPASPDRSTDSEEHVEPPDVPDVASQIPGLFEESGCAVVAHRGLGMNLKPGKGIRENTVASIIAAHDFGADWSEFDVQVTKDGVPVLWHDDFISVRRGDGEVENSAIRDLTIEQLKKLVRPITETEEPVVIYRKFAGTPEPAPWIMDVEDEIPTLDELMSVAPDDLGFSLELKFGTPEDFPGGKKVDPARMIMELRATLAVCKSHPRRRVAFSTFDPDAATHMRALQGLYPVMFITNCQPGQDDVRRCSVEAGIKTALDADLVGLVIRADVLRNDPTVPTRVRAAGLMLGSYGGPNTDLALVERQVDLGVGYLCTDDVPAVARLMSARSTTRNAVLAGAR</sequence>
<dbReference type="STRING" id="296587.C1E368"/>
<accession>C1E368</accession>
<dbReference type="OrthoDB" id="1058301at2759"/>
<dbReference type="RefSeq" id="XP_002501246.1">
    <property type="nucleotide sequence ID" value="XM_002501200.1"/>
</dbReference>
<dbReference type="eggNOG" id="KOG2421">
    <property type="taxonomic scope" value="Eukaryota"/>
</dbReference>
<reference evidence="7 8" key="1">
    <citation type="journal article" date="2009" name="Science">
        <title>Green evolution and dynamic adaptations revealed by genomes of the marine picoeukaryotes Micromonas.</title>
        <authorList>
            <person name="Worden A.Z."/>
            <person name="Lee J.H."/>
            <person name="Mock T."/>
            <person name="Rouze P."/>
            <person name="Simmons M.P."/>
            <person name="Aerts A.L."/>
            <person name="Allen A.E."/>
            <person name="Cuvelier M.L."/>
            <person name="Derelle E."/>
            <person name="Everett M.V."/>
            <person name="Foulon E."/>
            <person name="Grimwood J."/>
            <person name="Gundlach H."/>
            <person name="Henrissat B."/>
            <person name="Napoli C."/>
            <person name="McDonald S.M."/>
            <person name="Parker M.S."/>
            <person name="Rombauts S."/>
            <person name="Salamov A."/>
            <person name="Von Dassow P."/>
            <person name="Badger J.H."/>
            <person name="Coutinho P.M."/>
            <person name="Demir E."/>
            <person name="Dubchak I."/>
            <person name="Gentemann C."/>
            <person name="Eikrem W."/>
            <person name="Gready J.E."/>
            <person name="John U."/>
            <person name="Lanier W."/>
            <person name="Lindquist E.A."/>
            <person name="Lucas S."/>
            <person name="Mayer K.F."/>
            <person name="Moreau H."/>
            <person name="Not F."/>
            <person name="Otillar R."/>
            <person name="Panaud O."/>
            <person name="Pangilinan J."/>
            <person name="Paulsen I."/>
            <person name="Piegu B."/>
            <person name="Poliakov A."/>
            <person name="Robbens S."/>
            <person name="Schmutz J."/>
            <person name="Toulza E."/>
            <person name="Wyss T."/>
            <person name="Zelensky A."/>
            <person name="Zhou K."/>
            <person name="Armbrust E.V."/>
            <person name="Bhattacharya D."/>
            <person name="Goodenough U.W."/>
            <person name="Van de Peer Y."/>
            <person name="Grigoriev I.V."/>
        </authorList>
    </citation>
    <scope>NUCLEOTIDE SEQUENCE [LARGE SCALE GENOMIC DNA]</scope>
    <source>
        <strain evidence="8">RCC299 / NOUM17</strain>
    </source>
</reference>
<organism evidence="7 8">
    <name type="scientific">Micromonas commoda (strain RCC299 / NOUM17 / CCMP2709)</name>
    <name type="common">Picoplanktonic green alga</name>
    <dbReference type="NCBI Taxonomy" id="296587"/>
    <lineage>
        <taxon>Eukaryota</taxon>
        <taxon>Viridiplantae</taxon>
        <taxon>Chlorophyta</taxon>
        <taxon>Mamiellophyceae</taxon>
        <taxon>Mamiellales</taxon>
        <taxon>Mamiellaceae</taxon>
        <taxon>Micromonas</taxon>
    </lineage>
</organism>
<proteinExistence type="predicted"/>
<dbReference type="GO" id="GO:0006071">
    <property type="term" value="P:glycerol metabolic process"/>
    <property type="evidence" value="ECO:0007669"/>
    <property type="project" value="UniProtKB-KW"/>
</dbReference>
<gene>
    <name evidence="7" type="ORF">MICPUN_93904</name>
</gene>
<dbReference type="InterPro" id="IPR030395">
    <property type="entry name" value="GP_PDE_dom"/>
</dbReference>
<evidence type="ECO:0000313" key="7">
    <source>
        <dbReference type="EMBL" id="ACO62504.1"/>
    </source>
</evidence>
<dbReference type="Pfam" id="PF03009">
    <property type="entry name" value="GDPD"/>
    <property type="match status" value="1"/>
</dbReference>
<dbReference type="OMA" id="TICGYEW"/>
<feature type="domain" description="GP-PDE" evidence="6">
    <location>
        <begin position="75"/>
        <end position="364"/>
    </location>
</feature>
<dbReference type="GO" id="GO:0008889">
    <property type="term" value="F:glycerophosphodiester phosphodiesterase activity"/>
    <property type="evidence" value="ECO:0007669"/>
    <property type="project" value="UniProtKB-EC"/>
</dbReference>
<evidence type="ECO:0000256" key="1">
    <source>
        <dbReference type="ARBA" id="ARBA00012247"/>
    </source>
</evidence>
<dbReference type="InterPro" id="IPR051578">
    <property type="entry name" value="GDPD"/>
</dbReference>
<dbReference type="PANTHER" id="PTHR22958">
    <property type="entry name" value="GLYCEROPHOSPHORYL DIESTER PHOSPHODIESTERASE"/>
    <property type="match status" value="1"/>
</dbReference>
<dbReference type="KEGG" id="mis:MICPUN_93904"/>
<protein>
    <recommendedName>
        <fullName evidence="1">glycerophosphodiester phosphodiesterase</fullName>
        <ecNumber evidence="1">3.1.4.46</ecNumber>
    </recommendedName>
</protein>
<evidence type="ECO:0000259" key="6">
    <source>
        <dbReference type="PROSITE" id="PS51704"/>
    </source>
</evidence>
<evidence type="ECO:0000256" key="3">
    <source>
        <dbReference type="ARBA" id="ARBA00022801"/>
    </source>
</evidence>
<keyword evidence="8" id="KW-1185">Reference proteome</keyword>
<dbReference type="PANTHER" id="PTHR22958:SF1">
    <property type="entry name" value="GLYCEROPHOSPHOCHOLINE PHOSPHODIESTERASE GPCPD1"/>
    <property type="match status" value="1"/>
</dbReference>
<dbReference type="SUPFAM" id="SSF51695">
    <property type="entry name" value="PLC-like phosphodiesterases"/>
    <property type="match status" value="1"/>
</dbReference>
<dbReference type="InterPro" id="IPR017946">
    <property type="entry name" value="PLC-like_Pdiesterase_TIM-brl"/>
</dbReference>
<evidence type="ECO:0000256" key="4">
    <source>
        <dbReference type="ARBA" id="ARBA00047512"/>
    </source>
</evidence>
<dbReference type="InParanoid" id="C1E368"/>
<keyword evidence="3" id="KW-0378">Hydrolase</keyword>
<dbReference type="GO" id="GO:0046475">
    <property type="term" value="P:glycerophospholipid catabolic process"/>
    <property type="evidence" value="ECO:0007669"/>
    <property type="project" value="TreeGrafter"/>
</dbReference>
<dbReference type="EC" id="3.1.4.46" evidence="1"/>
<dbReference type="CDD" id="cd08605">
    <property type="entry name" value="GDPD_GDE5_like_1_plant"/>
    <property type="match status" value="1"/>
</dbReference>
<evidence type="ECO:0000256" key="2">
    <source>
        <dbReference type="ARBA" id="ARBA00022798"/>
    </source>
</evidence>
<keyword evidence="2" id="KW-0319">Glycerol metabolism</keyword>
<dbReference type="Gene3D" id="3.20.20.190">
    <property type="entry name" value="Phosphatidylinositol (PI) phosphodiesterase"/>
    <property type="match status" value="1"/>
</dbReference>
<dbReference type="GeneID" id="8242907"/>
<dbReference type="Proteomes" id="UP000002009">
    <property type="component" value="Chromosome 4"/>
</dbReference>
<name>C1E368_MICCC</name>
<dbReference type="PROSITE" id="PS51704">
    <property type="entry name" value="GP_PDE"/>
    <property type="match status" value="1"/>
</dbReference>
<evidence type="ECO:0000256" key="5">
    <source>
        <dbReference type="SAM" id="MobiDB-lite"/>
    </source>
</evidence>
<dbReference type="AlphaFoldDB" id="C1E368"/>
<comment type="catalytic activity">
    <reaction evidence="4">
        <text>a sn-glycero-3-phosphodiester + H2O = an alcohol + sn-glycerol 3-phosphate + H(+)</text>
        <dbReference type="Rhea" id="RHEA:12969"/>
        <dbReference type="ChEBI" id="CHEBI:15377"/>
        <dbReference type="ChEBI" id="CHEBI:15378"/>
        <dbReference type="ChEBI" id="CHEBI:30879"/>
        <dbReference type="ChEBI" id="CHEBI:57597"/>
        <dbReference type="ChEBI" id="CHEBI:83408"/>
        <dbReference type="EC" id="3.1.4.46"/>
    </reaction>
</comment>
<evidence type="ECO:0000313" key="8">
    <source>
        <dbReference type="Proteomes" id="UP000002009"/>
    </source>
</evidence>